<proteinExistence type="predicted"/>
<dbReference type="EMBL" id="GBRH01233386">
    <property type="protein sequence ID" value="JAD64509.1"/>
    <property type="molecule type" value="Transcribed_RNA"/>
</dbReference>
<evidence type="ECO:0000313" key="1">
    <source>
        <dbReference type="EMBL" id="JAD64509.1"/>
    </source>
</evidence>
<accession>A0A0A9BKM5</accession>
<protein>
    <submittedName>
        <fullName evidence="1">Uncharacterized protein</fullName>
    </submittedName>
</protein>
<name>A0A0A9BKM5_ARUDO</name>
<organism evidence="1">
    <name type="scientific">Arundo donax</name>
    <name type="common">Giant reed</name>
    <name type="synonym">Donax arundinaceus</name>
    <dbReference type="NCBI Taxonomy" id="35708"/>
    <lineage>
        <taxon>Eukaryota</taxon>
        <taxon>Viridiplantae</taxon>
        <taxon>Streptophyta</taxon>
        <taxon>Embryophyta</taxon>
        <taxon>Tracheophyta</taxon>
        <taxon>Spermatophyta</taxon>
        <taxon>Magnoliopsida</taxon>
        <taxon>Liliopsida</taxon>
        <taxon>Poales</taxon>
        <taxon>Poaceae</taxon>
        <taxon>PACMAD clade</taxon>
        <taxon>Arundinoideae</taxon>
        <taxon>Arundineae</taxon>
        <taxon>Arundo</taxon>
    </lineage>
</organism>
<sequence>MSVRENGSIRREGISPARFSVAGDLVT</sequence>
<reference evidence="1" key="1">
    <citation type="submission" date="2014-09" db="EMBL/GenBank/DDBJ databases">
        <authorList>
            <person name="Magalhaes I.L.F."/>
            <person name="Oliveira U."/>
            <person name="Santos F.R."/>
            <person name="Vidigal T.H.D.A."/>
            <person name="Brescovit A.D."/>
            <person name="Santos A.J."/>
        </authorList>
    </citation>
    <scope>NUCLEOTIDE SEQUENCE</scope>
    <source>
        <tissue evidence="1">Shoot tissue taken approximately 20 cm above the soil surface</tissue>
    </source>
</reference>
<dbReference type="AlphaFoldDB" id="A0A0A9BKM5"/>
<reference evidence="1" key="2">
    <citation type="journal article" date="2015" name="Data Brief">
        <title>Shoot transcriptome of the giant reed, Arundo donax.</title>
        <authorList>
            <person name="Barrero R.A."/>
            <person name="Guerrero F.D."/>
            <person name="Moolhuijzen P."/>
            <person name="Goolsby J.A."/>
            <person name="Tidwell J."/>
            <person name="Bellgard S.E."/>
            <person name="Bellgard M.I."/>
        </authorList>
    </citation>
    <scope>NUCLEOTIDE SEQUENCE</scope>
    <source>
        <tissue evidence="1">Shoot tissue taken approximately 20 cm above the soil surface</tissue>
    </source>
</reference>